<keyword evidence="2" id="KW-1185">Reference proteome</keyword>
<proteinExistence type="predicted"/>
<name>A0AAV4DYB3_9GAST</name>
<dbReference type="AlphaFoldDB" id="A0AAV4DYB3"/>
<comment type="caution">
    <text evidence="1">The sequence shown here is derived from an EMBL/GenBank/DDBJ whole genome shotgun (WGS) entry which is preliminary data.</text>
</comment>
<dbReference type="Proteomes" id="UP000735302">
    <property type="component" value="Unassembled WGS sequence"/>
</dbReference>
<dbReference type="EMBL" id="BLXT01008455">
    <property type="protein sequence ID" value="GFO48995.1"/>
    <property type="molecule type" value="Genomic_DNA"/>
</dbReference>
<evidence type="ECO:0000313" key="2">
    <source>
        <dbReference type="Proteomes" id="UP000735302"/>
    </source>
</evidence>
<protein>
    <recommendedName>
        <fullName evidence="3">GHMP kinase N-terminal domain-containing protein</fullName>
    </recommendedName>
</protein>
<sequence length="92" mass="10080">MVRRSLQGPSGMPDFHLHTSLPSRGIGGTVASESALISAAILLYGFELRHRRLSLKALDHLFGDCLYTKTKPSPPSFVTTLFHEGKICEIKA</sequence>
<reference evidence="1 2" key="1">
    <citation type="journal article" date="2021" name="Elife">
        <title>Chloroplast acquisition without the gene transfer in kleptoplastic sea slugs, Plakobranchus ocellatus.</title>
        <authorList>
            <person name="Maeda T."/>
            <person name="Takahashi S."/>
            <person name="Yoshida T."/>
            <person name="Shimamura S."/>
            <person name="Takaki Y."/>
            <person name="Nagai Y."/>
            <person name="Toyoda A."/>
            <person name="Suzuki Y."/>
            <person name="Arimoto A."/>
            <person name="Ishii H."/>
            <person name="Satoh N."/>
            <person name="Nishiyama T."/>
            <person name="Hasebe M."/>
            <person name="Maruyama T."/>
            <person name="Minagawa J."/>
            <person name="Obokata J."/>
            <person name="Shigenobu S."/>
        </authorList>
    </citation>
    <scope>NUCLEOTIDE SEQUENCE [LARGE SCALE GENOMIC DNA]</scope>
</reference>
<evidence type="ECO:0000313" key="1">
    <source>
        <dbReference type="EMBL" id="GFO48995.1"/>
    </source>
</evidence>
<accession>A0AAV4DYB3</accession>
<evidence type="ECO:0008006" key="3">
    <source>
        <dbReference type="Google" id="ProtNLM"/>
    </source>
</evidence>
<gene>
    <name evidence="1" type="ORF">PoB_007550000</name>
</gene>
<organism evidence="1 2">
    <name type="scientific">Plakobranchus ocellatus</name>
    <dbReference type="NCBI Taxonomy" id="259542"/>
    <lineage>
        <taxon>Eukaryota</taxon>
        <taxon>Metazoa</taxon>
        <taxon>Spiralia</taxon>
        <taxon>Lophotrochozoa</taxon>
        <taxon>Mollusca</taxon>
        <taxon>Gastropoda</taxon>
        <taxon>Heterobranchia</taxon>
        <taxon>Euthyneura</taxon>
        <taxon>Panpulmonata</taxon>
        <taxon>Sacoglossa</taxon>
        <taxon>Placobranchoidea</taxon>
        <taxon>Plakobranchidae</taxon>
        <taxon>Plakobranchus</taxon>
    </lineage>
</organism>